<sequence>MNSFLKAFAVIVAVLLLYVYPISAALRQQDDVSELVVMKATASFVDAVRDKGFVSATMYTDFMNTLAATGNTFDVQMEHGSKKYVPVYDDPTRPDTFRGSYEVQFDAFYNAQILPVLFPNNTAGKDDPARRYPLHVGDTFTVTVKNTNRTPGTMLSDFLNGAISPSERIFIPYGGVVRNEMD</sequence>
<keyword evidence="2" id="KW-1185">Reference proteome</keyword>
<name>A0A4Y8PZV3_9BACL</name>
<dbReference type="Proteomes" id="UP000298246">
    <property type="component" value="Unassembled WGS sequence"/>
</dbReference>
<accession>A0A4Y8PZV3</accession>
<reference evidence="1 2" key="1">
    <citation type="submission" date="2017-03" db="EMBL/GenBank/DDBJ databases">
        <title>Isolation of Levoglucosan Utilizing Bacteria.</title>
        <authorList>
            <person name="Arya A.S."/>
        </authorList>
    </citation>
    <scope>NUCLEOTIDE SEQUENCE [LARGE SCALE GENOMIC DNA]</scope>
    <source>
        <strain evidence="1 2">MEC069</strain>
    </source>
</reference>
<organism evidence="1 2">
    <name type="scientific">Paenibacillus athensensis</name>
    <dbReference type="NCBI Taxonomy" id="1967502"/>
    <lineage>
        <taxon>Bacteria</taxon>
        <taxon>Bacillati</taxon>
        <taxon>Bacillota</taxon>
        <taxon>Bacilli</taxon>
        <taxon>Bacillales</taxon>
        <taxon>Paenibacillaceae</taxon>
        <taxon>Paenibacillus</taxon>
    </lineage>
</organism>
<gene>
    <name evidence="1" type="ORF">B5M42_13405</name>
</gene>
<dbReference type="OrthoDB" id="2082320at2"/>
<dbReference type="EMBL" id="MYFO01000016">
    <property type="protein sequence ID" value="TFE86943.1"/>
    <property type="molecule type" value="Genomic_DNA"/>
</dbReference>
<comment type="caution">
    <text evidence="1">The sequence shown here is derived from an EMBL/GenBank/DDBJ whole genome shotgun (WGS) entry which is preliminary data.</text>
</comment>
<dbReference type="AlphaFoldDB" id="A0A4Y8PZV3"/>
<evidence type="ECO:0000313" key="1">
    <source>
        <dbReference type="EMBL" id="TFE86943.1"/>
    </source>
</evidence>
<evidence type="ECO:0000313" key="2">
    <source>
        <dbReference type="Proteomes" id="UP000298246"/>
    </source>
</evidence>
<protein>
    <submittedName>
        <fullName evidence="1">Uncharacterized protein</fullName>
    </submittedName>
</protein>
<proteinExistence type="predicted"/>